<dbReference type="AlphaFoldDB" id="A0A4Q2R8X8"/>
<dbReference type="InterPro" id="IPR038444">
    <property type="entry name" value="DUF465_sf"/>
</dbReference>
<evidence type="ECO:0000313" key="1">
    <source>
        <dbReference type="EMBL" id="RYB02283.1"/>
    </source>
</evidence>
<sequence length="54" mass="6310">MSLQGHIAELSRRHQLIDKQIEVEKTHPASDPVRLTELKRKKLGLKDEMAKLRH</sequence>
<gene>
    <name evidence="1" type="ORF">D3272_21630</name>
</gene>
<reference evidence="1 2" key="1">
    <citation type="submission" date="2018-09" db="EMBL/GenBank/DDBJ databases">
        <authorList>
            <person name="Grouzdev D.S."/>
            <person name="Krutkina M.S."/>
        </authorList>
    </citation>
    <scope>NUCLEOTIDE SEQUENCE [LARGE SCALE GENOMIC DNA]</scope>
    <source>
        <strain evidence="1 2">RmlP001</strain>
    </source>
</reference>
<dbReference type="RefSeq" id="WP_129221294.1">
    <property type="nucleotide sequence ID" value="NZ_QYBC01000021.1"/>
</dbReference>
<organism evidence="1 2">
    <name type="scientific">Lichenibacterium ramalinae</name>
    <dbReference type="NCBI Taxonomy" id="2316527"/>
    <lineage>
        <taxon>Bacteria</taxon>
        <taxon>Pseudomonadati</taxon>
        <taxon>Pseudomonadota</taxon>
        <taxon>Alphaproteobacteria</taxon>
        <taxon>Hyphomicrobiales</taxon>
        <taxon>Lichenihabitantaceae</taxon>
        <taxon>Lichenibacterium</taxon>
    </lineage>
</organism>
<accession>A0A4Q2R8X8</accession>
<evidence type="ECO:0000313" key="2">
    <source>
        <dbReference type="Proteomes" id="UP000289411"/>
    </source>
</evidence>
<reference evidence="1 2" key="2">
    <citation type="submission" date="2019-02" db="EMBL/GenBank/DDBJ databases">
        <title>'Lichenibacterium ramalinii' gen. nov. sp. nov., 'Lichenibacterium minor' gen. nov. sp. nov.</title>
        <authorList>
            <person name="Pankratov T."/>
        </authorList>
    </citation>
    <scope>NUCLEOTIDE SEQUENCE [LARGE SCALE GENOMIC DNA]</scope>
    <source>
        <strain evidence="1 2">RmlP001</strain>
    </source>
</reference>
<keyword evidence="2" id="KW-1185">Reference proteome</keyword>
<dbReference type="InterPro" id="IPR007420">
    <property type="entry name" value="DUF465"/>
</dbReference>
<name>A0A4Q2R8X8_9HYPH</name>
<comment type="caution">
    <text evidence="1">The sequence shown here is derived from an EMBL/GenBank/DDBJ whole genome shotgun (WGS) entry which is preliminary data.</text>
</comment>
<dbReference type="EMBL" id="QYBC01000021">
    <property type="protein sequence ID" value="RYB02283.1"/>
    <property type="molecule type" value="Genomic_DNA"/>
</dbReference>
<protein>
    <submittedName>
        <fullName evidence="1">DUF465 domain-containing protein</fullName>
    </submittedName>
</protein>
<dbReference type="Proteomes" id="UP000289411">
    <property type="component" value="Unassembled WGS sequence"/>
</dbReference>
<proteinExistence type="predicted"/>
<dbReference type="Pfam" id="PF04325">
    <property type="entry name" value="DUF465"/>
    <property type="match status" value="1"/>
</dbReference>
<dbReference type="OrthoDB" id="7362854at2"/>
<dbReference type="Gene3D" id="6.10.280.50">
    <property type="match status" value="1"/>
</dbReference>